<dbReference type="RefSeq" id="WP_011025978.1">
    <property type="nucleotide sequence ID" value="NZ_ABXP02000095.1"/>
</dbReference>
<organism evidence="1 2">
    <name type="scientific">Caldanaerobacter subterraneus subsp. pacificus DSM 12653</name>
    <dbReference type="NCBI Taxonomy" id="391606"/>
    <lineage>
        <taxon>Bacteria</taxon>
        <taxon>Bacillati</taxon>
        <taxon>Bacillota</taxon>
        <taxon>Clostridia</taxon>
        <taxon>Thermoanaerobacterales</taxon>
        <taxon>Thermoanaerobacteraceae</taxon>
        <taxon>Caldanaerobacter</taxon>
    </lineage>
</organism>
<proteinExistence type="predicted"/>
<dbReference type="NCBIfam" id="TIGR03831">
    <property type="entry name" value="YgiT_finger"/>
    <property type="match status" value="1"/>
</dbReference>
<sequence length="69" mass="7986">MEKCFCGGEIEIKEVEYKIVKGKKTKIFKNVPAYVCKKCGAVYYDTDILDEVFKREAQQKSLNFELLKG</sequence>
<evidence type="ECO:0000313" key="1">
    <source>
        <dbReference type="EMBL" id="KKC29327.1"/>
    </source>
</evidence>
<evidence type="ECO:0000313" key="2">
    <source>
        <dbReference type="Proteomes" id="UP000010146"/>
    </source>
</evidence>
<protein>
    <recommendedName>
        <fullName evidence="3">YgiT-type zinc finger domain-containing protein</fullName>
    </recommendedName>
</protein>
<dbReference type="EMBL" id="ABXP02000095">
    <property type="protein sequence ID" value="KKC29327.1"/>
    <property type="molecule type" value="Genomic_DNA"/>
</dbReference>
<name>A0A0F5PKY7_9THEO</name>
<dbReference type="Proteomes" id="UP000010146">
    <property type="component" value="Unassembled WGS sequence"/>
</dbReference>
<accession>A0A0F5PKY7</accession>
<reference evidence="1 2" key="2">
    <citation type="journal article" date="2015" name="BMC Genomics">
        <title>Analysis of three genomes within the thermophilic bacterial species Caldanaerobacter subterraneus with a focus on carbon monoxide dehydrogenase evolution and hydrolase diversity.</title>
        <authorList>
            <person name="Sant'Anna F.H."/>
            <person name="Lebedinsky A.V."/>
            <person name="Sokolova T.G."/>
            <person name="Robb F.T."/>
            <person name="Gonzalez J.M."/>
        </authorList>
    </citation>
    <scope>NUCLEOTIDE SEQUENCE [LARGE SCALE GENOMIC DNA]</scope>
    <source>
        <strain evidence="1 2">DSM 12653</strain>
    </source>
</reference>
<dbReference type="Gene3D" id="3.10.20.860">
    <property type="match status" value="1"/>
</dbReference>
<reference evidence="1 2" key="1">
    <citation type="submission" date="2008-07" db="EMBL/GenBank/DDBJ databases">
        <authorList>
            <person name="Gonzalez J."/>
            <person name="Sokolova T."/>
            <person name="Ferriera S."/>
            <person name="Johnson J."/>
            <person name="Kravitz S."/>
            <person name="Beeson K."/>
            <person name="Sutton G."/>
            <person name="Rogers Y.-H."/>
            <person name="Friedman R."/>
            <person name="Frazier M."/>
            <person name="Venter J.C."/>
        </authorList>
    </citation>
    <scope>NUCLEOTIDE SEQUENCE [LARGE SCALE GENOMIC DNA]</scope>
    <source>
        <strain evidence="1 2">DSM 12653</strain>
    </source>
</reference>
<comment type="caution">
    <text evidence="1">The sequence shown here is derived from an EMBL/GenBank/DDBJ whole genome shotgun (WGS) entry which is preliminary data.</text>
</comment>
<dbReference type="AlphaFoldDB" id="A0A0F5PKY7"/>
<reference evidence="2" key="3">
    <citation type="submission" date="2015-02" db="EMBL/GenBank/DDBJ databases">
        <title>Genome analysis of three genomes within the thermophilic hydrogenogenic bacterial species Caldanaerobacter subterraneus.</title>
        <authorList>
            <person name="Sant'Anna F.H."/>
            <person name="Lebedinsky A."/>
            <person name="Sokolova T."/>
            <person name="Robb F.T."/>
            <person name="Gonzalez J.M."/>
        </authorList>
    </citation>
    <scope>NUCLEOTIDE SEQUENCE [LARGE SCALE GENOMIC DNA]</scope>
    <source>
        <strain evidence="2">DSM 12653</strain>
    </source>
</reference>
<evidence type="ECO:0008006" key="3">
    <source>
        <dbReference type="Google" id="ProtNLM"/>
    </source>
</evidence>
<gene>
    <name evidence="1" type="ORF">CDSM653_01646</name>
</gene>
<dbReference type="InterPro" id="IPR022453">
    <property type="entry name" value="Znf_MqsA-type"/>
</dbReference>